<evidence type="ECO:0000256" key="2">
    <source>
        <dbReference type="ARBA" id="ARBA00023128"/>
    </source>
</evidence>
<dbReference type="Pfam" id="PF03937">
    <property type="entry name" value="Sdh5"/>
    <property type="match status" value="1"/>
</dbReference>
<dbReference type="GO" id="GO:0006099">
    <property type="term" value="P:tricarboxylic acid cycle"/>
    <property type="evidence" value="ECO:0007669"/>
    <property type="project" value="TreeGrafter"/>
</dbReference>
<accession>A0A9Q0N845</accession>
<dbReference type="OrthoDB" id="284292at2759"/>
<dbReference type="GO" id="GO:0006121">
    <property type="term" value="P:mitochondrial electron transport, succinate to ubiquinone"/>
    <property type="evidence" value="ECO:0007669"/>
    <property type="project" value="UniProtKB-UniRule"/>
</dbReference>
<evidence type="ECO:0000256" key="3">
    <source>
        <dbReference type="ARBA" id="ARBA00023186"/>
    </source>
</evidence>
<evidence type="ECO:0000256" key="1">
    <source>
        <dbReference type="ARBA" id="ARBA00004305"/>
    </source>
</evidence>
<dbReference type="EMBL" id="WJQU01000001">
    <property type="protein sequence ID" value="KAJ6645374.1"/>
    <property type="molecule type" value="Genomic_DNA"/>
</dbReference>
<keyword evidence="3 4" id="KW-0143">Chaperone</keyword>
<dbReference type="SUPFAM" id="SSF109910">
    <property type="entry name" value="YgfY-like"/>
    <property type="match status" value="1"/>
</dbReference>
<keyword evidence="6" id="KW-1185">Reference proteome</keyword>
<dbReference type="InterPro" id="IPR036714">
    <property type="entry name" value="SDH_sf"/>
</dbReference>
<organism evidence="5 6">
    <name type="scientific">Pseudolycoriella hygida</name>
    <dbReference type="NCBI Taxonomy" id="35572"/>
    <lineage>
        <taxon>Eukaryota</taxon>
        <taxon>Metazoa</taxon>
        <taxon>Ecdysozoa</taxon>
        <taxon>Arthropoda</taxon>
        <taxon>Hexapoda</taxon>
        <taxon>Insecta</taxon>
        <taxon>Pterygota</taxon>
        <taxon>Neoptera</taxon>
        <taxon>Endopterygota</taxon>
        <taxon>Diptera</taxon>
        <taxon>Nematocera</taxon>
        <taxon>Sciaroidea</taxon>
        <taxon>Sciaridae</taxon>
        <taxon>Pseudolycoriella</taxon>
    </lineage>
</organism>
<proteinExistence type="inferred from homology"/>
<dbReference type="InterPro" id="IPR028882">
    <property type="entry name" value="SDHAF2"/>
</dbReference>
<evidence type="ECO:0000313" key="6">
    <source>
        <dbReference type="Proteomes" id="UP001151699"/>
    </source>
</evidence>
<keyword evidence="2 4" id="KW-0496">Mitochondrion</keyword>
<comment type="caution">
    <text evidence="5">The sequence shown here is derived from an EMBL/GenBank/DDBJ whole genome shotgun (WGS) entry which is preliminary data.</text>
</comment>
<dbReference type="Gene3D" id="1.10.150.250">
    <property type="entry name" value="Flavinator of succinate dehydrogenase"/>
    <property type="match status" value="1"/>
</dbReference>
<evidence type="ECO:0000256" key="4">
    <source>
        <dbReference type="HAMAP-Rule" id="MF_03057"/>
    </source>
</evidence>
<gene>
    <name evidence="5" type="ORF">Bhyg_00580</name>
</gene>
<dbReference type="InterPro" id="IPR005631">
    <property type="entry name" value="SDH"/>
</dbReference>
<dbReference type="GO" id="GO:0005759">
    <property type="term" value="C:mitochondrial matrix"/>
    <property type="evidence" value="ECO:0007669"/>
    <property type="project" value="UniProtKB-SubCell"/>
</dbReference>
<comment type="similarity">
    <text evidence="4">Belongs to the SDHAF2 family.</text>
</comment>
<comment type="function">
    <text evidence="4">Plays an essential role in the assembly of succinate dehydrogenase (SDH), an enzyme complex (also referred to as respiratory complex II) that is a component of both the tricarboxylic acid (TCA) cycle and the mitochondrial electron transport chain, and which couples the oxidation of succinate to fumarate with the reduction of ubiquinone (coenzyme Q) to ubiquinol. Required for flavinylation (covalent attachment of FAD) of the flavoprotein subunit of the SDH catalytic dimer.</text>
</comment>
<dbReference type="FunFam" id="1.10.150.250:FF:000002">
    <property type="entry name" value="Succinate dehydrogenase assembly factor 2, mitochondrial"/>
    <property type="match status" value="1"/>
</dbReference>
<dbReference type="Proteomes" id="UP001151699">
    <property type="component" value="Chromosome A"/>
</dbReference>
<dbReference type="PANTHER" id="PTHR12469:SF2">
    <property type="entry name" value="SUCCINATE DEHYDROGENASE ASSEMBLY FACTOR 2, MITOCHONDRIAL"/>
    <property type="match status" value="1"/>
</dbReference>
<protein>
    <recommendedName>
        <fullName evidence="4">Succinate dehydrogenase assembly factor 2, mitochondrial</fullName>
        <shortName evidence="4">SDH assembly factor 2</shortName>
        <shortName evidence="4">SDHAF2</shortName>
    </recommendedName>
</protein>
<dbReference type="HAMAP" id="MF_03057">
    <property type="entry name" value="SDHAF2"/>
    <property type="match status" value="1"/>
</dbReference>
<dbReference type="AlphaFoldDB" id="A0A9Q0N845"/>
<evidence type="ECO:0000313" key="5">
    <source>
        <dbReference type="EMBL" id="KAJ6645374.1"/>
    </source>
</evidence>
<dbReference type="GO" id="GO:0034553">
    <property type="term" value="P:mitochondrial respiratory chain complex II assembly"/>
    <property type="evidence" value="ECO:0007669"/>
    <property type="project" value="TreeGrafter"/>
</dbReference>
<reference evidence="5" key="1">
    <citation type="submission" date="2022-07" db="EMBL/GenBank/DDBJ databases">
        <authorList>
            <person name="Trinca V."/>
            <person name="Uliana J.V.C."/>
            <person name="Torres T.T."/>
            <person name="Ward R.J."/>
            <person name="Monesi N."/>
        </authorList>
    </citation>
    <scope>NUCLEOTIDE SEQUENCE</scope>
    <source>
        <strain evidence="5">HSMRA1968</strain>
        <tissue evidence="5">Whole embryos</tissue>
    </source>
</reference>
<dbReference type="PANTHER" id="PTHR12469">
    <property type="entry name" value="PROTEIN EMI5 HOMOLOG, MITOCHONDRIAL"/>
    <property type="match status" value="1"/>
</dbReference>
<name>A0A9Q0N845_9DIPT</name>
<comment type="subcellular location">
    <subcellularLocation>
        <location evidence="1 4">Mitochondrion matrix</location>
    </subcellularLocation>
</comment>
<sequence>MISMLRHKITNLSTLASRQPSIVRMFSSFDCGPPGKDHEDDIVHMEDRKDIVIPEYPQRENEKLETRKQRLIYQSRKRGMLENDLLLSTFASKYLQNMTADQVHQYDTLINKPSNDWDIYYWATNKKPTPPEYETEVMSLLKDHVKNELKESRRMPDL</sequence>
<comment type="subunit">
    <text evidence="4">Interacts with the flavoprotein subunit within the SDH catalytic dimer.</text>
</comment>